<comment type="caution">
    <text evidence="1">The sequence shown here is derived from an EMBL/GenBank/DDBJ whole genome shotgun (WGS) entry which is preliminary data.</text>
</comment>
<reference evidence="1 2" key="1">
    <citation type="submission" date="2021-06" db="EMBL/GenBank/DDBJ databases">
        <title>Caerostris extrusa draft genome.</title>
        <authorList>
            <person name="Kono N."/>
            <person name="Arakawa K."/>
        </authorList>
    </citation>
    <scope>NUCLEOTIDE SEQUENCE [LARGE SCALE GENOMIC DNA]</scope>
</reference>
<name>A0AAV4NHB6_CAEEX</name>
<evidence type="ECO:0000313" key="2">
    <source>
        <dbReference type="Proteomes" id="UP001054945"/>
    </source>
</evidence>
<proteinExistence type="predicted"/>
<dbReference type="Proteomes" id="UP001054945">
    <property type="component" value="Unassembled WGS sequence"/>
</dbReference>
<keyword evidence="2" id="KW-1185">Reference proteome</keyword>
<protein>
    <submittedName>
        <fullName evidence="1">Uncharacterized protein</fullName>
    </submittedName>
</protein>
<organism evidence="1 2">
    <name type="scientific">Caerostris extrusa</name>
    <name type="common">Bark spider</name>
    <name type="synonym">Caerostris bankana</name>
    <dbReference type="NCBI Taxonomy" id="172846"/>
    <lineage>
        <taxon>Eukaryota</taxon>
        <taxon>Metazoa</taxon>
        <taxon>Ecdysozoa</taxon>
        <taxon>Arthropoda</taxon>
        <taxon>Chelicerata</taxon>
        <taxon>Arachnida</taxon>
        <taxon>Araneae</taxon>
        <taxon>Araneomorphae</taxon>
        <taxon>Entelegynae</taxon>
        <taxon>Araneoidea</taxon>
        <taxon>Araneidae</taxon>
        <taxon>Caerostris</taxon>
    </lineage>
</organism>
<gene>
    <name evidence="1" type="ORF">CEXT_500691</name>
</gene>
<sequence>MEERQNRNERERMLCVNMRVVFASTSNPLVLICSSNKVLTHRLGGVLPCFHAIIRKEKRFFIVNSQPNALNLPQEINRNKKKELLVQLLDLINAPVLFHRQWKPRHKKKPKNKKKKKKILHFFSLQPIKPPLTHLVEQHFGVAPKQKSNPEMPETRKIRSSLTKLGLRAINRVRDRVTGKREHHKLSTL</sequence>
<accession>A0AAV4NHB6</accession>
<dbReference type="AlphaFoldDB" id="A0AAV4NHB6"/>
<evidence type="ECO:0000313" key="1">
    <source>
        <dbReference type="EMBL" id="GIX84166.1"/>
    </source>
</evidence>
<dbReference type="EMBL" id="BPLR01003406">
    <property type="protein sequence ID" value="GIX84166.1"/>
    <property type="molecule type" value="Genomic_DNA"/>
</dbReference>